<proteinExistence type="predicted"/>
<feature type="transmembrane region" description="Helical" evidence="1">
    <location>
        <begin position="136"/>
        <end position="160"/>
    </location>
</feature>
<dbReference type="InterPro" id="IPR012874">
    <property type="entry name" value="DUF1673_METspp"/>
</dbReference>
<evidence type="ECO:0000256" key="1">
    <source>
        <dbReference type="SAM" id="Phobius"/>
    </source>
</evidence>
<evidence type="ECO:0000313" key="3">
    <source>
        <dbReference type="Proteomes" id="UP000033111"/>
    </source>
</evidence>
<dbReference type="Proteomes" id="UP000033111">
    <property type="component" value="Chromosome"/>
</dbReference>
<dbReference type="HOGENOM" id="CLU_1363666_0_0_2"/>
<dbReference type="KEGG" id="msw:MSSIT_3892"/>
<keyword evidence="1" id="KW-0472">Membrane</keyword>
<dbReference type="PATRIC" id="fig|1434120.4.peg.5042"/>
<dbReference type="AlphaFoldDB" id="A0A0E3L9P1"/>
<protein>
    <submittedName>
        <fullName evidence="2">Uncharacterized protein</fullName>
    </submittedName>
</protein>
<gene>
    <name evidence="2" type="ORF">MSSIT_3892</name>
</gene>
<reference evidence="2 3" key="1">
    <citation type="submission" date="2014-07" db="EMBL/GenBank/DDBJ databases">
        <title>Methanogenic archaea and the global carbon cycle.</title>
        <authorList>
            <person name="Henriksen J.R."/>
            <person name="Luke J."/>
            <person name="Reinhart S."/>
            <person name="Benedict M.N."/>
            <person name="Youngblut N.D."/>
            <person name="Metcalf M.E."/>
            <person name="Whitaker R.J."/>
            <person name="Metcalf W.W."/>
        </authorList>
    </citation>
    <scope>NUCLEOTIDE SEQUENCE [LARGE SCALE GENOMIC DNA]</scope>
    <source>
        <strain evidence="2 3">T4/M</strain>
    </source>
</reference>
<feature type="transmembrane region" description="Helical" evidence="1">
    <location>
        <begin position="71"/>
        <end position="89"/>
    </location>
</feature>
<name>A0A0E3L9P1_9EURY</name>
<dbReference type="Pfam" id="PF07895">
    <property type="entry name" value="DUF1673"/>
    <property type="match status" value="1"/>
</dbReference>
<evidence type="ECO:0000313" key="2">
    <source>
        <dbReference type="EMBL" id="AKB30611.1"/>
    </source>
</evidence>
<dbReference type="OrthoDB" id="107566at2157"/>
<feature type="transmembrane region" description="Helical" evidence="1">
    <location>
        <begin position="113"/>
        <end position="130"/>
    </location>
</feature>
<keyword evidence="1" id="KW-0812">Transmembrane</keyword>
<keyword evidence="3" id="KW-1185">Reference proteome</keyword>
<dbReference type="EMBL" id="CP009506">
    <property type="protein sequence ID" value="AKB30611.1"/>
    <property type="molecule type" value="Genomic_DNA"/>
</dbReference>
<keyword evidence="1" id="KW-1133">Transmembrane helix</keyword>
<organism evidence="2 3">
    <name type="scientific">Methanosarcina siciliae T4/M</name>
    <dbReference type="NCBI Taxonomy" id="1434120"/>
    <lineage>
        <taxon>Archaea</taxon>
        <taxon>Methanobacteriati</taxon>
        <taxon>Methanobacteriota</taxon>
        <taxon>Stenosarchaea group</taxon>
        <taxon>Methanomicrobia</taxon>
        <taxon>Methanosarcinales</taxon>
        <taxon>Methanosarcinaceae</taxon>
        <taxon>Methanosarcina</taxon>
    </lineage>
</organism>
<sequence>MGWCPNAKKPGTEYQIAHENFGVYSQSGNEKSRVLPTPLSKFSRLCTYVLLIDTGFTFAYGLLLARIGVNTGAFLAGLIVCLTISIYDWKRQMRRYDTLEKNPVVDNSDKQKLTWIFTAIISLIVFLSYTNRVLNMQLTFSVGAGAVASMWLSYFQILYWESENHKKIYINRRCGKWKTSYLIREK</sequence>
<accession>A0A0E3L9P1</accession>